<evidence type="ECO:0000256" key="2">
    <source>
        <dbReference type="SAM" id="MobiDB-lite"/>
    </source>
</evidence>
<dbReference type="GO" id="GO:0007165">
    <property type="term" value="P:signal transduction"/>
    <property type="evidence" value="ECO:0007669"/>
    <property type="project" value="TreeGrafter"/>
</dbReference>
<keyword evidence="1" id="KW-0694">RNA-binding</keyword>
<gene>
    <name evidence="5" type="ORF">TEA_025770</name>
</gene>
<sequence>MNTNNKQSCEDGVDEEEARGVQNQEKCLWRWKQVVQRSIIGKSSSGLVYLATLKKPKWRLTHLPVLMAVKSAEVSDSALLQREAIVLSNFHACPYIYRCFGDEIMTDDRNRIIYNLLLEYGSGGTLANLIKKSGGEGLPESDVRRYTRHILEGLDCVHSCGYVHHALKPENIIIVPIITRTGAEYIAKIGDFGLAKRAKQMRKMMMMSKSCKLRGSLRYSSPETVADKGLQQESPSDVWALGMTVFEILTGKSVWDGKQDSEVEDILFEIGRGHGLLKLPNQSEINRKRRHRSPPSRPFRSLLSQSPGHMKRYCPQLGGTPGASGLRPIQGQQPAQSGQASRANQGASSSQSGFECDGIGCALPVEAPPKNGHPQNTERELTSANDGNVAEDLMQNHDVFLSTLWSHLTKLQAELRASVFEAIEEEDRTIEKEEGLPPALLGSCNDCAKQLHASPSEGRLEGKIVGEKRKKIDDSVDMVVSKEGFDDEDKLLRTVFVGNLTLKVKKKALFKEFSQFGEVESVRIQSIPLLDTKKLTKGAIIQKKINDAVDSVHAYIVFETEQAAQASLAHNMDAVGGNHIRVDRACPPRKKLKGDNAPLYDNKRMVFVGNLPFDVKDKSADVRKAAEVCIGEIFRVYGLDAIGEDSEDDEEELSVEDSEENNCSPLSSLSLSDYESDNWNLRVKKPKVDEEAISVCSLLSYEYNAVDDDEHGSSCVSYDWSNMPLETEELQEVDRPLSLLVCY</sequence>
<dbReference type="InterPro" id="IPR035979">
    <property type="entry name" value="RBD_domain_sf"/>
</dbReference>
<dbReference type="AlphaFoldDB" id="A0A4S4E5C4"/>
<dbReference type="Pfam" id="PF00069">
    <property type="entry name" value="Pkinase"/>
    <property type="match status" value="1"/>
</dbReference>
<feature type="domain" description="Protein kinase" evidence="3">
    <location>
        <begin position="34"/>
        <end position="312"/>
    </location>
</feature>
<dbReference type="PROSITE" id="PS50102">
    <property type="entry name" value="RRM"/>
    <property type="match status" value="1"/>
</dbReference>
<evidence type="ECO:0000313" key="5">
    <source>
        <dbReference type="EMBL" id="THG11170.1"/>
    </source>
</evidence>
<evidence type="ECO:0000259" key="4">
    <source>
        <dbReference type="PROSITE" id="PS50102"/>
    </source>
</evidence>
<evidence type="ECO:0000259" key="3">
    <source>
        <dbReference type="PROSITE" id="PS50011"/>
    </source>
</evidence>
<proteinExistence type="predicted"/>
<dbReference type="InterPro" id="IPR012677">
    <property type="entry name" value="Nucleotide-bd_a/b_plait_sf"/>
</dbReference>
<dbReference type="InterPro" id="IPR011009">
    <property type="entry name" value="Kinase-like_dom_sf"/>
</dbReference>
<name>A0A4S4E5C4_CAMSN</name>
<protein>
    <recommendedName>
        <fullName evidence="7">Protein kinase domain-containing protein</fullName>
    </recommendedName>
</protein>
<dbReference type="Proteomes" id="UP000306102">
    <property type="component" value="Unassembled WGS sequence"/>
</dbReference>
<dbReference type="InterPro" id="IPR000504">
    <property type="entry name" value="RRM_dom"/>
</dbReference>
<accession>A0A4S4E5C4</accession>
<dbReference type="GO" id="GO:0005524">
    <property type="term" value="F:ATP binding"/>
    <property type="evidence" value="ECO:0007669"/>
    <property type="project" value="InterPro"/>
</dbReference>
<dbReference type="Gene3D" id="1.10.510.10">
    <property type="entry name" value="Transferase(Phosphotransferase) domain 1"/>
    <property type="match status" value="1"/>
</dbReference>
<feature type="compositionally biased region" description="Low complexity" evidence="2">
    <location>
        <begin position="328"/>
        <end position="341"/>
    </location>
</feature>
<dbReference type="InterPro" id="IPR052751">
    <property type="entry name" value="Plant_MAPKKK"/>
</dbReference>
<dbReference type="EMBL" id="SDRB02007432">
    <property type="protein sequence ID" value="THG11170.1"/>
    <property type="molecule type" value="Genomic_DNA"/>
</dbReference>
<evidence type="ECO:0000313" key="6">
    <source>
        <dbReference type="Proteomes" id="UP000306102"/>
    </source>
</evidence>
<dbReference type="SUPFAM" id="SSF56112">
    <property type="entry name" value="Protein kinase-like (PK-like)"/>
    <property type="match status" value="1"/>
</dbReference>
<feature type="compositionally biased region" description="Low complexity" evidence="2">
    <location>
        <begin position="298"/>
        <end position="307"/>
    </location>
</feature>
<dbReference type="PANTHER" id="PTHR48011:SF56">
    <property type="entry name" value="PROTEIN KINASE DOMAIN-CONTAINING PROTEIN"/>
    <property type="match status" value="1"/>
</dbReference>
<comment type="caution">
    <text evidence="5">The sequence shown here is derived from an EMBL/GenBank/DDBJ whole genome shotgun (WGS) entry which is preliminary data.</text>
</comment>
<feature type="compositionally biased region" description="Acidic residues" evidence="2">
    <location>
        <begin position="645"/>
        <end position="660"/>
    </location>
</feature>
<dbReference type="InterPro" id="IPR000719">
    <property type="entry name" value="Prot_kinase_dom"/>
</dbReference>
<dbReference type="CDD" id="cd12394">
    <property type="entry name" value="RRM1_RBM34"/>
    <property type="match status" value="1"/>
</dbReference>
<feature type="region of interest" description="Disordered" evidence="2">
    <location>
        <begin position="645"/>
        <end position="667"/>
    </location>
</feature>
<dbReference type="PROSITE" id="PS50011">
    <property type="entry name" value="PROTEIN_KINASE_DOM"/>
    <property type="match status" value="1"/>
</dbReference>
<dbReference type="GO" id="GO:0004672">
    <property type="term" value="F:protein kinase activity"/>
    <property type="evidence" value="ECO:0007669"/>
    <property type="project" value="InterPro"/>
</dbReference>
<feature type="domain" description="RRM" evidence="4">
    <location>
        <begin position="493"/>
        <end position="587"/>
    </location>
</feature>
<keyword evidence="6" id="KW-1185">Reference proteome</keyword>
<reference evidence="5 6" key="1">
    <citation type="journal article" date="2018" name="Proc. Natl. Acad. Sci. U.S.A.">
        <title>Draft genome sequence of Camellia sinensis var. sinensis provides insights into the evolution of the tea genome and tea quality.</title>
        <authorList>
            <person name="Wei C."/>
            <person name="Yang H."/>
            <person name="Wang S."/>
            <person name="Zhao J."/>
            <person name="Liu C."/>
            <person name="Gao L."/>
            <person name="Xia E."/>
            <person name="Lu Y."/>
            <person name="Tai Y."/>
            <person name="She G."/>
            <person name="Sun J."/>
            <person name="Cao H."/>
            <person name="Tong W."/>
            <person name="Gao Q."/>
            <person name="Li Y."/>
            <person name="Deng W."/>
            <person name="Jiang X."/>
            <person name="Wang W."/>
            <person name="Chen Q."/>
            <person name="Zhang S."/>
            <person name="Li H."/>
            <person name="Wu J."/>
            <person name="Wang P."/>
            <person name="Li P."/>
            <person name="Shi C."/>
            <person name="Zheng F."/>
            <person name="Jian J."/>
            <person name="Huang B."/>
            <person name="Shan D."/>
            <person name="Shi M."/>
            <person name="Fang C."/>
            <person name="Yue Y."/>
            <person name="Li F."/>
            <person name="Li D."/>
            <person name="Wei S."/>
            <person name="Han B."/>
            <person name="Jiang C."/>
            <person name="Yin Y."/>
            <person name="Xia T."/>
            <person name="Zhang Z."/>
            <person name="Bennetzen J.L."/>
            <person name="Zhao S."/>
            <person name="Wan X."/>
        </authorList>
    </citation>
    <scope>NUCLEOTIDE SEQUENCE [LARGE SCALE GENOMIC DNA]</scope>
    <source>
        <strain evidence="6">cv. Shuchazao</strain>
        <tissue evidence="5">Leaf</tissue>
    </source>
</reference>
<dbReference type="Gene3D" id="3.30.70.330">
    <property type="match status" value="2"/>
</dbReference>
<dbReference type="Pfam" id="PF00076">
    <property type="entry name" value="RRM_1"/>
    <property type="match status" value="1"/>
</dbReference>
<feature type="region of interest" description="Disordered" evidence="2">
    <location>
        <begin position="279"/>
        <end position="351"/>
    </location>
</feature>
<feature type="compositionally biased region" description="Polar residues" evidence="2">
    <location>
        <begin position="342"/>
        <end position="351"/>
    </location>
</feature>
<dbReference type="SUPFAM" id="SSF54928">
    <property type="entry name" value="RNA-binding domain, RBD"/>
    <property type="match status" value="1"/>
</dbReference>
<organism evidence="5 6">
    <name type="scientific">Camellia sinensis var. sinensis</name>
    <name type="common">China tea</name>
    <dbReference type="NCBI Taxonomy" id="542762"/>
    <lineage>
        <taxon>Eukaryota</taxon>
        <taxon>Viridiplantae</taxon>
        <taxon>Streptophyta</taxon>
        <taxon>Embryophyta</taxon>
        <taxon>Tracheophyta</taxon>
        <taxon>Spermatophyta</taxon>
        <taxon>Magnoliopsida</taxon>
        <taxon>eudicotyledons</taxon>
        <taxon>Gunneridae</taxon>
        <taxon>Pentapetalae</taxon>
        <taxon>asterids</taxon>
        <taxon>Ericales</taxon>
        <taxon>Theaceae</taxon>
        <taxon>Camellia</taxon>
    </lineage>
</organism>
<evidence type="ECO:0008006" key="7">
    <source>
        <dbReference type="Google" id="ProtNLM"/>
    </source>
</evidence>
<dbReference type="STRING" id="542762.A0A4S4E5C4"/>
<evidence type="ECO:0000256" key="1">
    <source>
        <dbReference type="PROSITE-ProRule" id="PRU00176"/>
    </source>
</evidence>
<dbReference type="PANTHER" id="PTHR48011">
    <property type="entry name" value="CCR4-NOT TRANSCRIPTIONAL COMPLEX SUBUNIT CAF120-RELATED"/>
    <property type="match status" value="1"/>
</dbReference>
<dbReference type="GO" id="GO:0003723">
    <property type="term" value="F:RNA binding"/>
    <property type="evidence" value="ECO:0007669"/>
    <property type="project" value="UniProtKB-UniRule"/>
</dbReference>
<dbReference type="SMART" id="SM00360">
    <property type="entry name" value="RRM"/>
    <property type="match status" value="1"/>
</dbReference>